<dbReference type="STRING" id="1122142.SAMN02910414_01082"/>
<name>A0A1H3I8D7_9FIRM</name>
<evidence type="ECO:0000313" key="2">
    <source>
        <dbReference type="Proteomes" id="UP000183918"/>
    </source>
</evidence>
<dbReference type="GO" id="GO:0046872">
    <property type="term" value="F:metal ion binding"/>
    <property type="evidence" value="ECO:0007669"/>
    <property type="project" value="InterPro"/>
</dbReference>
<dbReference type="PANTHER" id="PTHR33677">
    <property type="entry name" value="TRANSCRIPTIONAL REPRESSOR FRMR-RELATED"/>
    <property type="match status" value="1"/>
</dbReference>
<accession>A0A1H3I8D7</accession>
<reference evidence="1 2" key="1">
    <citation type="submission" date="2016-10" db="EMBL/GenBank/DDBJ databases">
        <authorList>
            <person name="de Groot N.N."/>
        </authorList>
    </citation>
    <scope>NUCLEOTIDE SEQUENCE [LARGE SCALE GENOMIC DNA]</scope>
    <source>
        <strain evidence="1 2">DSM 14045</strain>
    </source>
</reference>
<dbReference type="OrthoDB" id="9811244at2"/>
<dbReference type="AlphaFoldDB" id="A0A1H3I8D7"/>
<dbReference type="eggNOG" id="COG1937">
    <property type="taxonomic scope" value="Bacteria"/>
</dbReference>
<keyword evidence="2" id="KW-1185">Reference proteome</keyword>
<dbReference type="GO" id="GO:0003677">
    <property type="term" value="F:DNA binding"/>
    <property type="evidence" value="ECO:0007669"/>
    <property type="project" value="UniProtKB-KW"/>
</dbReference>
<sequence length="132" mass="15025">MPNSNNKKEIESELKKCCCSENKLESGNTVESNNEELIVTGKTKKRTEKEYKDLYNRLSRIEGQVRGVKKMVENEVYCVDILTQVSAITSALNSFNKVLLSNHIKSCVIQNVKEGNEEVIDELVKTIQKLMK</sequence>
<dbReference type="EMBL" id="FNPG01000011">
    <property type="protein sequence ID" value="SDY23725.1"/>
    <property type="molecule type" value="Genomic_DNA"/>
</dbReference>
<dbReference type="CDD" id="cd10156">
    <property type="entry name" value="FpFrmR-Cterm-like_DUF156"/>
    <property type="match status" value="1"/>
</dbReference>
<gene>
    <name evidence="1" type="ORF">SAMN02910414_01082</name>
</gene>
<dbReference type="GO" id="GO:0045892">
    <property type="term" value="P:negative regulation of DNA-templated transcription"/>
    <property type="evidence" value="ECO:0007669"/>
    <property type="project" value="UniProtKB-ARBA"/>
</dbReference>
<proteinExistence type="predicted"/>
<evidence type="ECO:0000313" key="1">
    <source>
        <dbReference type="EMBL" id="SDY23725.1"/>
    </source>
</evidence>
<dbReference type="PANTHER" id="PTHR33677:SF3">
    <property type="entry name" value="COPPER-SENSING TRANSCRIPTIONAL REPRESSOR RICR"/>
    <property type="match status" value="1"/>
</dbReference>
<dbReference type="Proteomes" id="UP000183918">
    <property type="component" value="Unassembled WGS sequence"/>
</dbReference>
<organism evidence="1 2">
    <name type="scientific">Lachnobacterium bovis DSM 14045</name>
    <dbReference type="NCBI Taxonomy" id="1122142"/>
    <lineage>
        <taxon>Bacteria</taxon>
        <taxon>Bacillati</taxon>
        <taxon>Bacillota</taxon>
        <taxon>Clostridia</taxon>
        <taxon>Lachnospirales</taxon>
        <taxon>Lachnospiraceae</taxon>
        <taxon>Lachnobacterium</taxon>
    </lineage>
</organism>
<keyword evidence="1" id="KW-0238">DNA-binding</keyword>
<protein>
    <submittedName>
        <fullName evidence="1">DNA-binding transcriptional regulator, FrmR family</fullName>
    </submittedName>
</protein>
<dbReference type="Pfam" id="PF02583">
    <property type="entry name" value="Trns_repr_metal"/>
    <property type="match status" value="1"/>
</dbReference>
<dbReference type="Gene3D" id="1.20.58.1000">
    <property type="entry name" value="Metal-sensitive repressor, helix protomer"/>
    <property type="match status" value="1"/>
</dbReference>
<dbReference type="InterPro" id="IPR003735">
    <property type="entry name" value="Metal_Tscrpt_repr"/>
</dbReference>
<dbReference type="InterPro" id="IPR038390">
    <property type="entry name" value="Metal_Tscrpt_repr_sf"/>
</dbReference>
<dbReference type="RefSeq" id="WP_083354462.1">
    <property type="nucleotide sequence ID" value="NZ_FNPG01000011.1"/>
</dbReference>